<reference evidence="3" key="1">
    <citation type="submission" date="2020-11" db="EMBL/GenBank/DDBJ databases">
        <title>The chromosome-scale genome resource for two endophytic Fusarium species: F. culmorum and F. pseudograminearum.</title>
        <authorList>
            <person name="Yuan Z."/>
        </authorList>
    </citation>
    <scope>NUCLEOTIDE SEQUENCE</scope>
    <source>
        <strain evidence="3">Class2-1B</strain>
    </source>
</reference>
<dbReference type="EMBL" id="CP064750">
    <property type="protein sequence ID" value="QPC66834.1"/>
    <property type="molecule type" value="Genomic_DNA"/>
</dbReference>
<evidence type="ECO:0000256" key="1">
    <source>
        <dbReference type="SAM" id="Coils"/>
    </source>
</evidence>
<feature type="region of interest" description="Disordered" evidence="2">
    <location>
        <begin position="1"/>
        <end position="26"/>
    </location>
</feature>
<dbReference type="InterPro" id="IPR009003">
    <property type="entry name" value="Peptidase_S1_PA"/>
</dbReference>
<feature type="coiled-coil region" evidence="1">
    <location>
        <begin position="414"/>
        <end position="457"/>
    </location>
</feature>
<organism evidence="3 4">
    <name type="scientific">Fusarium culmorum</name>
    <dbReference type="NCBI Taxonomy" id="5516"/>
    <lineage>
        <taxon>Eukaryota</taxon>
        <taxon>Fungi</taxon>
        <taxon>Dikarya</taxon>
        <taxon>Ascomycota</taxon>
        <taxon>Pezizomycotina</taxon>
        <taxon>Sordariomycetes</taxon>
        <taxon>Hypocreomycetidae</taxon>
        <taxon>Hypocreales</taxon>
        <taxon>Nectriaceae</taxon>
        <taxon>Fusarium</taxon>
    </lineage>
</organism>
<name>A0A7S8I037_FUSCU</name>
<evidence type="ECO:0000256" key="2">
    <source>
        <dbReference type="SAM" id="MobiDB-lite"/>
    </source>
</evidence>
<proteinExistence type="predicted"/>
<accession>A0A7S8I037</accession>
<keyword evidence="1" id="KW-0175">Coiled coil</keyword>
<dbReference type="AlphaFoldDB" id="A0A7S8I037"/>
<evidence type="ECO:0008006" key="5">
    <source>
        <dbReference type="Google" id="ProtNLM"/>
    </source>
</evidence>
<dbReference type="SUPFAM" id="SSF50494">
    <property type="entry name" value="Trypsin-like serine proteases"/>
    <property type="match status" value="1"/>
</dbReference>
<dbReference type="Proteomes" id="UP000663297">
    <property type="component" value="Chromosome 4"/>
</dbReference>
<evidence type="ECO:0000313" key="3">
    <source>
        <dbReference type="EMBL" id="QPC66834.1"/>
    </source>
</evidence>
<evidence type="ECO:0000313" key="4">
    <source>
        <dbReference type="Proteomes" id="UP000663297"/>
    </source>
</evidence>
<sequence>MPGPKKNRLGNLPTPSTTESSGETDPTITVISARYRAAWPQLRPLPLEWSTGTASTLPPLLQQRSSEIQHTVLEIIRRYRNNNGDDGDDHEVDVSLVNQQMASQPHTSVPTIAISAPWSESRQGLWKTVIQAIAVKLYYIFKDSDFSYENIHIDMQAPELTQTIYYGPVDNHLVQSWDNVRTLVRQRLELFKSTAGCMTAICLFHYGTLRDINDNPITIYVAVNYSSDETGWLEVIADIKANIQKRGWTDVQVHLEHNIGMSYTFPLLEPKGPDESLLRAEGLSNNMHLHGDYQQIVKPGDDFSASDYITRSDNVLKSSGFGTLGCFVELKTKSVPVWKRYALTNYHTVRPALPGFCLEPVGSLSQTGPPQPGSDCWTVDEKGYFPNSRQKPIPLESPSRAKHNFTIWFIKYEIESCVQEIQKLRIQIQATNDSTEIAKKQAEIIDEQTSIQLAEDEMRKKIDFFDADKHILGTLFAASGYMRRADAGNHKMRLDWALIDVAGHRQGPNCLPLKPAWYKSLSDRRAHPSYTYGKLLKDQSQSIGPGNISSVWKVGANTGPTIGRYHSNRVDCTMAEDRHLESKMSDYATTEYIYQPGYFAGTRKFCARGDSGSVVFDENGGIVGLFFRGHRPNNSLDGGFGLPSVTLVMSDTQEQYQILEIPPQLYDKLTGWCHLPSAPKNSTTAQEWTELLSTQEFTGVVLNDTSNNLIGLLRAFSAFPYENKLDAAIRAIKSFSITLKGPSKHDDQQRAVFGDLPGALAKGICRMTGLQAICLNLGAFTVEDGQKLFNGIIIGQSGLIWPKMHSIRVRGRHMQPAGIMSRCSEFNLKALDLDEWVFSRGFIKTIAVENLKSLRLYFDKDRMLDSESSNMTFPSLDPMTWGKLSRLGPVCPFLDCIILQEADCYKKKEFSSVQHHYMLKTAFIGILGEVKLSKLTRFAFHFDCRRFSPRVIRIDLGIPNPTSRPLEPHEIKQWHSMRINSLAFTGIRNSDETVTVKHRKFNDETDQTRFPLGLLNEDGWHWFPKNFEVTEQAFAKETGADVILLTGDKEKLQKTRMDPRKSYWFASKDIYEAFRLLNKEALTPTVFNIKDFRTECETLDSVIQACYEGKCILSAVDKEASQDWSEEEVTDWHDRTQRPMKGTYQQWLDQAVTMALVATEDIESVFLKVSRSLDAQLTRTLPRRLENTVVVMTTDTIRRNRNYLEKDVQMMKNMLQALTVHADTVAPASDDNGNRPDSSMDTD</sequence>
<protein>
    <recommendedName>
        <fullName evidence="5">Peptidase S1 domain-containing protein</fullName>
    </recommendedName>
</protein>
<feature type="compositionally biased region" description="Low complexity" evidence="2">
    <location>
        <begin position="13"/>
        <end position="26"/>
    </location>
</feature>
<feature type="region of interest" description="Disordered" evidence="2">
    <location>
        <begin position="1223"/>
        <end position="1243"/>
    </location>
</feature>
<gene>
    <name evidence="3" type="ORF">HYE67_009065</name>
</gene>